<dbReference type="EMBL" id="LAXD01000001">
    <property type="protein sequence ID" value="KWX00641.1"/>
    <property type="molecule type" value="Genomic_DNA"/>
</dbReference>
<evidence type="ECO:0000256" key="2">
    <source>
        <dbReference type="SAM" id="SignalP"/>
    </source>
</evidence>
<dbReference type="RefSeq" id="WP_066886247.1">
    <property type="nucleotide sequence ID" value="NZ_JYIJ01000012.1"/>
</dbReference>
<dbReference type="CDD" id="cd13588">
    <property type="entry name" value="PBP2_polyamine_1"/>
    <property type="match status" value="1"/>
</dbReference>
<keyword evidence="1 2" id="KW-0732">Signal</keyword>
<evidence type="ECO:0000313" key="8">
    <source>
        <dbReference type="Proteomes" id="UP000070659"/>
    </source>
</evidence>
<feature type="signal peptide" evidence="2">
    <location>
        <begin position="1"/>
        <end position="20"/>
    </location>
</feature>
<name>A0A132N5F2_9ACTN</name>
<sequence length="400" mass="43582">MRRNRTLLAVAAASVLLLTAACGSSSSGSKGGTSASGFKVPDIPMQKEIGPGEGQVNLVAWAGYVEDGSTDPKLDWVTEFEKETGCQVNVKVAGSSDEMVSLMRTGQYDGVSASGDATLRLIAAGDVAPVNTSLIPNYVDVFDGLKNKPWNTVNGKTYGVPHGRGANLLMWRSDVVKPAPDSWSVVWDANSPYKGKVTAYDSPIYIADAALYLMHTKPELGIKNPYALDDKQFQAAIDLLKQQKTVVGEYWSDYLKAVQAFKSGSTVVGTAWQVLANMAQKEGAPVQTTLPKEGSTGWSDTWMISSKAKHPNCMYKWMNHIISPKVNAQVAEWFGEAPANKKSCALTSDKNHCNTFHAEDEQYFSKVWFWTTPVKDCLDGRGPKCKDYAAWTQAWTQIKG</sequence>
<dbReference type="EMBL" id="JYIJ01000012">
    <property type="protein sequence ID" value="KWX05359.1"/>
    <property type="molecule type" value="Genomic_DNA"/>
</dbReference>
<reference evidence="6" key="4">
    <citation type="submission" date="2015-04" db="EMBL/GenBank/DDBJ databases">
        <title>Physiological reanalysis, assessment of diazotrophy, and genome sequences of multiple isolates of Streptomyces thermoautotrophicus.</title>
        <authorList>
            <person name="MacKellar D.C."/>
            <person name="Lieber L."/>
            <person name="Norman J."/>
            <person name="Bolger A."/>
            <person name="Tobin C."/>
            <person name="Murray J.W."/>
            <person name="Chang R."/>
            <person name="Ford T."/>
            <person name="Nguyen P.Q."/>
            <person name="Woodward J."/>
            <person name="Permingeat H."/>
            <person name="Joshi N.S."/>
            <person name="Silver P.A."/>
            <person name="Usadel B."/>
            <person name="Rutherford A.W."/>
            <person name="Friesen M."/>
            <person name="Prell J."/>
        </authorList>
    </citation>
    <scope>NUCLEOTIDE SEQUENCE [LARGE SCALE GENOMIC DNA]</scope>
    <source>
        <strain evidence="6">H1</strain>
    </source>
</reference>
<dbReference type="Pfam" id="PF13416">
    <property type="entry name" value="SBP_bac_8"/>
    <property type="match status" value="1"/>
</dbReference>
<dbReference type="PANTHER" id="PTHR30222:SF18">
    <property type="entry name" value="BIFUNCTIONAL POLYHYDROXYBUTYRATE SYNTHASE _ ABC TRANSPORTER PERIPLASMIC BINDING PROTEIN-RELATED"/>
    <property type="match status" value="1"/>
</dbReference>
<protein>
    <submittedName>
        <fullName evidence="3">Extracellular solute-binding protein family 1</fullName>
    </submittedName>
    <submittedName>
        <fullName evidence="4">Spermidine/putrescine ABC transporter substrate-binding protein</fullName>
    </submittedName>
</protein>
<accession>A0A132N5F2</accession>
<reference evidence="7" key="1">
    <citation type="submission" date="2015-02" db="EMBL/GenBank/DDBJ databases">
        <title>Physiological reanalysis, assessment of diazotrophy, and genome sequences of multiple isolates of Streptomyces thermoautotrophicus.</title>
        <authorList>
            <person name="MacKellar D.C."/>
            <person name="Lieber L."/>
            <person name="Norman J."/>
            <person name="Bolger A."/>
            <person name="Tobin C."/>
            <person name="Murray J.W."/>
            <person name="Friesen M."/>
            <person name="Prell J."/>
        </authorList>
    </citation>
    <scope>NUCLEOTIDE SEQUENCE [LARGE SCALE GENOMIC DNA]</scope>
    <source>
        <strain evidence="7">UBT1</strain>
    </source>
</reference>
<reference evidence="3" key="3">
    <citation type="submission" date="2015-04" db="EMBL/GenBank/DDBJ databases">
        <title>Physiological reanalysis, assessment of diazotrophy, and genome sequences of multiple isolates of Streptomyces thermoautotrophicus.</title>
        <authorList>
            <person name="MacKellar D.C."/>
            <person name="Lieber L."/>
            <person name="Norman J."/>
            <person name="Bolger A."/>
            <person name="Tobin C."/>
            <person name="Murray J.W."/>
            <person name="Woodward J."/>
            <person name="Friesen M."/>
            <person name="Prell J."/>
        </authorList>
    </citation>
    <scope>NUCLEOTIDE SEQUENCE [LARGE SCALE GENOMIC DNA]</scope>
    <source>
        <strain evidence="3">H1</strain>
    </source>
</reference>
<keyword evidence="6" id="KW-1185">Reference proteome</keyword>
<dbReference type="STRING" id="1469144.LI90_1664"/>
<dbReference type="Gene3D" id="3.40.190.10">
    <property type="entry name" value="Periplasmic binding protein-like II"/>
    <property type="match status" value="2"/>
</dbReference>
<dbReference type="Proteomes" id="UP000070188">
    <property type="component" value="Unassembled WGS sequence"/>
</dbReference>
<dbReference type="Proteomes" id="UP000070659">
    <property type="component" value="Unassembled WGS sequence"/>
</dbReference>
<proteinExistence type="predicted"/>
<dbReference type="EMBL" id="JYIK01001055">
    <property type="protein sequence ID" value="KWX07464.1"/>
    <property type="molecule type" value="Genomic_DNA"/>
</dbReference>
<dbReference type="PANTHER" id="PTHR30222">
    <property type="entry name" value="SPERMIDINE/PUTRESCINE-BINDING PERIPLASMIC PROTEIN"/>
    <property type="match status" value="1"/>
</dbReference>
<evidence type="ECO:0000313" key="5">
    <source>
        <dbReference type="EMBL" id="KWX07464.1"/>
    </source>
</evidence>
<gene>
    <name evidence="3" type="ORF">LI90_1664</name>
    <name evidence="4" type="ORF">TH66_03835</name>
    <name evidence="5" type="ORF">TR74_18690</name>
</gene>
<dbReference type="Proteomes" id="UP000070598">
    <property type="component" value="Unassembled WGS sequence"/>
</dbReference>
<reference evidence="4 8" key="2">
    <citation type="submission" date="2015-02" db="EMBL/GenBank/DDBJ databases">
        <title>Physiological reanalysis, assessment of diazotrophy, and genome sequences of multiple isolates of Streptomyces thermoautotrophicus.</title>
        <authorList>
            <person name="MacKellar D.C."/>
            <person name="Lieber L."/>
            <person name="Norman J."/>
            <person name="Bolger A."/>
            <person name="Tobin C."/>
            <person name="Murray J.W."/>
            <person name="Prell J."/>
        </authorList>
    </citation>
    <scope>NUCLEOTIDE SEQUENCE [LARGE SCALE GENOMIC DNA]</scope>
    <source>
        <strain evidence="4 8">UBT1</strain>
    </source>
</reference>
<feature type="chain" id="PRO_5038211639" evidence="2">
    <location>
        <begin position="21"/>
        <end position="400"/>
    </location>
</feature>
<dbReference type="PROSITE" id="PS51257">
    <property type="entry name" value="PROKAR_LIPOPROTEIN"/>
    <property type="match status" value="1"/>
</dbReference>
<comment type="caution">
    <text evidence="4">The sequence shown here is derived from an EMBL/GenBank/DDBJ whole genome shotgun (WGS) entry which is preliminary data.</text>
</comment>
<dbReference type="AlphaFoldDB" id="A0A132N5F2"/>
<evidence type="ECO:0000313" key="7">
    <source>
        <dbReference type="Proteomes" id="UP000070598"/>
    </source>
</evidence>
<evidence type="ECO:0000256" key="1">
    <source>
        <dbReference type="ARBA" id="ARBA00022729"/>
    </source>
</evidence>
<dbReference type="PATRIC" id="fig|1469144.10.peg.1812"/>
<dbReference type="InterPro" id="IPR006059">
    <property type="entry name" value="SBP"/>
</dbReference>
<dbReference type="OrthoDB" id="9813777at2"/>
<evidence type="ECO:0000313" key="3">
    <source>
        <dbReference type="EMBL" id="KWX00641.1"/>
    </source>
</evidence>
<dbReference type="SUPFAM" id="SSF53850">
    <property type="entry name" value="Periplasmic binding protein-like II"/>
    <property type="match status" value="1"/>
</dbReference>
<evidence type="ECO:0000313" key="6">
    <source>
        <dbReference type="Proteomes" id="UP000070188"/>
    </source>
</evidence>
<evidence type="ECO:0000313" key="4">
    <source>
        <dbReference type="EMBL" id="KWX05359.1"/>
    </source>
</evidence>
<organism evidence="4 8">
    <name type="scientific">Carbonactinospora thermoautotrophica</name>
    <dbReference type="NCBI Taxonomy" id="1469144"/>
    <lineage>
        <taxon>Bacteria</taxon>
        <taxon>Bacillati</taxon>
        <taxon>Actinomycetota</taxon>
        <taxon>Actinomycetes</taxon>
        <taxon>Kitasatosporales</taxon>
        <taxon>Carbonactinosporaceae</taxon>
        <taxon>Carbonactinospora</taxon>
    </lineage>
</organism>